<reference evidence="2 3" key="1">
    <citation type="journal article" date="2024" name="G3 (Bethesda)">
        <title>Genome assembly of Hibiscus sabdariffa L. provides insights into metabolisms of medicinal natural products.</title>
        <authorList>
            <person name="Kim T."/>
        </authorList>
    </citation>
    <scope>NUCLEOTIDE SEQUENCE [LARGE SCALE GENOMIC DNA]</scope>
    <source>
        <strain evidence="2">TK-2024</strain>
        <tissue evidence="2">Old leaves</tissue>
    </source>
</reference>
<evidence type="ECO:0000313" key="2">
    <source>
        <dbReference type="EMBL" id="KAK8491977.1"/>
    </source>
</evidence>
<organism evidence="2 3">
    <name type="scientific">Hibiscus sabdariffa</name>
    <name type="common">roselle</name>
    <dbReference type="NCBI Taxonomy" id="183260"/>
    <lineage>
        <taxon>Eukaryota</taxon>
        <taxon>Viridiplantae</taxon>
        <taxon>Streptophyta</taxon>
        <taxon>Embryophyta</taxon>
        <taxon>Tracheophyta</taxon>
        <taxon>Spermatophyta</taxon>
        <taxon>Magnoliopsida</taxon>
        <taxon>eudicotyledons</taxon>
        <taxon>Gunneridae</taxon>
        <taxon>Pentapetalae</taxon>
        <taxon>rosids</taxon>
        <taxon>malvids</taxon>
        <taxon>Malvales</taxon>
        <taxon>Malvaceae</taxon>
        <taxon>Malvoideae</taxon>
        <taxon>Hibiscus</taxon>
    </lineage>
</organism>
<name>A0ABR2AFN2_9ROSI</name>
<evidence type="ECO:0000313" key="3">
    <source>
        <dbReference type="Proteomes" id="UP001396334"/>
    </source>
</evidence>
<dbReference type="EMBL" id="JBBPBN010000257">
    <property type="protein sequence ID" value="KAK8491977.1"/>
    <property type="molecule type" value="Genomic_DNA"/>
</dbReference>
<accession>A0ABR2AFN2</accession>
<protein>
    <submittedName>
        <fullName evidence="2">Uncharacterized protein</fullName>
    </submittedName>
</protein>
<feature type="compositionally biased region" description="Basic residues" evidence="1">
    <location>
        <begin position="29"/>
        <end position="39"/>
    </location>
</feature>
<proteinExistence type="predicted"/>
<feature type="region of interest" description="Disordered" evidence="1">
    <location>
        <begin position="18"/>
        <end position="65"/>
    </location>
</feature>
<evidence type="ECO:0000256" key="1">
    <source>
        <dbReference type="SAM" id="MobiDB-lite"/>
    </source>
</evidence>
<gene>
    <name evidence="2" type="ORF">V6N11_014101</name>
</gene>
<feature type="region of interest" description="Disordered" evidence="1">
    <location>
        <begin position="78"/>
        <end position="112"/>
    </location>
</feature>
<comment type="caution">
    <text evidence="2">The sequence shown here is derived from an EMBL/GenBank/DDBJ whole genome shotgun (WGS) entry which is preliminary data.</text>
</comment>
<dbReference type="Proteomes" id="UP001396334">
    <property type="component" value="Unassembled WGS sequence"/>
</dbReference>
<keyword evidence="3" id="KW-1185">Reference proteome</keyword>
<sequence length="112" mass="12420">MSAFGKAQAKGTRIGFLKWSAQSSERRSGRQVKARKHTTKAQLKVQSKQSEKSRRKQGRFPSDILKSTRLFPAEWNGPRMYEENNESSLGGTGRIDLNQSEVLGPSGIGTPV</sequence>